<keyword evidence="2" id="KW-0479">Metal-binding</keyword>
<evidence type="ECO:0000313" key="6">
    <source>
        <dbReference type="EMBL" id="KUF95463.1"/>
    </source>
</evidence>
<name>A0A0W8DGG3_PHYNI</name>
<evidence type="ECO:0000313" key="8">
    <source>
        <dbReference type="Proteomes" id="UP000054636"/>
    </source>
</evidence>
<protein>
    <recommendedName>
        <fullName evidence="3">DDE Tnp4 domain-containing protein</fullName>
    </recommendedName>
</protein>
<gene>
    <name evidence="6" type="ORF">AM587_10004805</name>
    <name evidence="5" type="ORF">AM588_10001624</name>
    <name evidence="4" type="ORF">L917_15825</name>
</gene>
<dbReference type="Proteomes" id="UP000052943">
    <property type="component" value="Unassembled WGS sequence"/>
</dbReference>
<dbReference type="Proteomes" id="UP000054423">
    <property type="component" value="Unassembled WGS sequence"/>
</dbReference>
<dbReference type="EMBL" id="KI681812">
    <property type="protein sequence ID" value="ETL84322.1"/>
    <property type="molecule type" value="Genomic_DNA"/>
</dbReference>
<dbReference type="Proteomes" id="UP000054636">
    <property type="component" value="Unassembled WGS sequence"/>
</dbReference>
<proteinExistence type="predicted"/>
<evidence type="ECO:0000256" key="2">
    <source>
        <dbReference type="ARBA" id="ARBA00022723"/>
    </source>
</evidence>
<evidence type="ECO:0000256" key="1">
    <source>
        <dbReference type="ARBA" id="ARBA00001968"/>
    </source>
</evidence>
<organism evidence="6 7">
    <name type="scientific">Phytophthora nicotianae</name>
    <name type="common">Potato buckeye rot agent</name>
    <name type="synonym">Phytophthora parasitica</name>
    <dbReference type="NCBI Taxonomy" id="4792"/>
    <lineage>
        <taxon>Eukaryota</taxon>
        <taxon>Sar</taxon>
        <taxon>Stramenopiles</taxon>
        <taxon>Oomycota</taxon>
        <taxon>Peronosporomycetes</taxon>
        <taxon>Peronosporales</taxon>
        <taxon>Peronosporaceae</taxon>
        <taxon>Phytophthora</taxon>
    </lineage>
</organism>
<dbReference type="InterPro" id="IPR027806">
    <property type="entry name" value="HARBI1_dom"/>
</dbReference>
<feature type="domain" description="DDE Tnp4" evidence="3">
    <location>
        <begin position="7"/>
        <end position="90"/>
    </location>
</feature>
<accession>A0A0W8DGG3</accession>
<dbReference type="AlphaFoldDB" id="A0A0W8DGG3"/>
<dbReference type="EMBL" id="LNFP01001107">
    <property type="protein sequence ID" value="KUF87708.1"/>
    <property type="molecule type" value="Genomic_DNA"/>
</dbReference>
<dbReference type="VEuPathDB" id="FungiDB:PPTG_15815"/>
<evidence type="ECO:0000259" key="3">
    <source>
        <dbReference type="Pfam" id="PF13359"/>
    </source>
</evidence>
<dbReference type="GO" id="GO:0046872">
    <property type="term" value="F:metal ion binding"/>
    <property type="evidence" value="ECO:0007669"/>
    <property type="project" value="UniProtKB-KW"/>
</dbReference>
<dbReference type="OrthoDB" id="122071at2759"/>
<comment type="cofactor">
    <cofactor evidence="1">
        <name>a divalent metal cation</name>
        <dbReference type="ChEBI" id="CHEBI:60240"/>
    </cofactor>
</comment>
<dbReference type="EMBL" id="LNFO01001079">
    <property type="protein sequence ID" value="KUF95463.1"/>
    <property type="molecule type" value="Genomic_DNA"/>
</dbReference>
<reference evidence="4" key="1">
    <citation type="submission" date="2013-11" db="EMBL/GenBank/DDBJ databases">
        <title>The Genome Sequence of Phytophthora parasitica CHvinca01.</title>
        <authorList>
            <consortium name="The Broad Institute Genomics Platform"/>
            <person name="Russ C."/>
            <person name="Tyler B."/>
            <person name="Panabieres F."/>
            <person name="Shan W."/>
            <person name="Tripathy S."/>
            <person name="Grunwald N."/>
            <person name="Machado M."/>
            <person name="Johnson C.S."/>
            <person name="Arredondo F."/>
            <person name="Hong C."/>
            <person name="Coffey M."/>
            <person name="Young S.K."/>
            <person name="Zeng Q."/>
            <person name="Gargeya S."/>
            <person name="Fitzgerald M."/>
            <person name="Abouelleil A."/>
            <person name="Alvarado L."/>
            <person name="Chapman S.B."/>
            <person name="Gainer-Dewar J."/>
            <person name="Goldberg J."/>
            <person name="Griggs A."/>
            <person name="Gujja S."/>
            <person name="Hansen M."/>
            <person name="Howarth C."/>
            <person name="Imamovic A."/>
            <person name="Ireland A."/>
            <person name="Larimer J."/>
            <person name="McCowan C."/>
            <person name="Murphy C."/>
            <person name="Pearson M."/>
            <person name="Poon T.W."/>
            <person name="Priest M."/>
            <person name="Roberts A."/>
            <person name="Saif S."/>
            <person name="Shea T."/>
            <person name="Sykes S."/>
            <person name="Wortman J."/>
            <person name="Nusbaum C."/>
            <person name="Birren B."/>
        </authorList>
    </citation>
    <scope>NUCLEOTIDE SEQUENCE [LARGE SCALE GENOMIC DNA]</scope>
    <source>
        <strain evidence="4">CHvinca01</strain>
    </source>
</reference>
<accession>W2KGY9</accession>
<evidence type="ECO:0000313" key="7">
    <source>
        <dbReference type="Proteomes" id="UP000052943"/>
    </source>
</evidence>
<sequence length="120" mass="13902">MSAEYPNEWAVLTDKGYQGLEQHVRCIHPKKVTNLSPTVVQQNADVSSDRFIVENWFGGLCTMWRICADKYRWGEDLYDDIFQTCAALTNYLVGFYPLRSTNGDEYRQTQNRLIAIGRDI</sequence>
<evidence type="ECO:0000313" key="4">
    <source>
        <dbReference type="EMBL" id="ETL84322.1"/>
    </source>
</evidence>
<dbReference type="Pfam" id="PF13359">
    <property type="entry name" value="DDE_Tnp_4"/>
    <property type="match status" value="1"/>
</dbReference>
<reference evidence="7 8" key="2">
    <citation type="submission" date="2015-11" db="EMBL/GenBank/DDBJ databases">
        <title>Genomes and virulence difference between two physiological races of Phytophthora nicotianae.</title>
        <authorList>
            <person name="Liu H."/>
            <person name="Ma X."/>
            <person name="Yu H."/>
            <person name="Fang D."/>
            <person name="Li Y."/>
            <person name="Wang X."/>
            <person name="Wang W."/>
            <person name="Dong Y."/>
            <person name="Xiao B."/>
        </authorList>
    </citation>
    <scope>NUCLEOTIDE SEQUENCE [LARGE SCALE GENOMIC DNA]</scope>
    <source>
        <strain evidence="7">race 0</strain>
        <strain evidence="6">Race 0</strain>
        <strain evidence="8">race 1</strain>
        <strain evidence="5">Race 1</strain>
    </source>
</reference>
<evidence type="ECO:0000313" key="5">
    <source>
        <dbReference type="EMBL" id="KUF87708.1"/>
    </source>
</evidence>